<feature type="domain" description="AIG1-type G" evidence="4">
    <location>
        <begin position="71"/>
        <end position="281"/>
    </location>
</feature>
<dbReference type="InterPro" id="IPR027417">
    <property type="entry name" value="P-loop_NTPase"/>
</dbReference>
<name>A0A8S3VP14_MYTED</name>
<dbReference type="PANTHER" id="PTHR10903:SF184">
    <property type="entry name" value="GTP-BINDING PROTEIN A"/>
    <property type="match status" value="1"/>
</dbReference>
<evidence type="ECO:0000313" key="6">
    <source>
        <dbReference type="Proteomes" id="UP000683360"/>
    </source>
</evidence>
<evidence type="ECO:0000256" key="1">
    <source>
        <dbReference type="ARBA" id="ARBA00008535"/>
    </source>
</evidence>
<comment type="caution">
    <text evidence="5">The sequence shown here is derived from an EMBL/GenBank/DDBJ whole genome shotgun (WGS) entry which is preliminary data.</text>
</comment>
<dbReference type="GO" id="GO:0005525">
    <property type="term" value="F:GTP binding"/>
    <property type="evidence" value="ECO:0007669"/>
    <property type="project" value="UniProtKB-KW"/>
</dbReference>
<keyword evidence="3" id="KW-0342">GTP-binding</keyword>
<protein>
    <recommendedName>
        <fullName evidence="4">AIG1-type G domain-containing protein</fullName>
    </recommendedName>
</protein>
<dbReference type="Gene3D" id="3.40.50.300">
    <property type="entry name" value="P-loop containing nucleotide triphosphate hydrolases"/>
    <property type="match status" value="2"/>
</dbReference>
<evidence type="ECO:0000256" key="2">
    <source>
        <dbReference type="ARBA" id="ARBA00022741"/>
    </source>
</evidence>
<keyword evidence="2" id="KW-0547">Nucleotide-binding</keyword>
<evidence type="ECO:0000256" key="3">
    <source>
        <dbReference type="ARBA" id="ARBA00023134"/>
    </source>
</evidence>
<dbReference type="OrthoDB" id="431287at2759"/>
<dbReference type="EMBL" id="CAJPWZ010003281">
    <property type="protein sequence ID" value="CAG2255666.1"/>
    <property type="molecule type" value="Genomic_DNA"/>
</dbReference>
<proteinExistence type="inferred from homology"/>
<evidence type="ECO:0000313" key="5">
    <source>
        <dbReference type="EMBL" id="CAG2255666.1"/>
    </source>
</evidence>
<dbReference type="InterPro" id="IPR006703">
    <property type="entry name" value="G_AIG1"/>
</dbReference>
<dbReference type="InterPro" id="IPR045058">
    <property type="entry name" value="GIMA/IAN/Toc"/>
</dbReference>
<dbReference type="Proteomes" id="UP000683360">
    <property type="component" value="Unassembled WGS sequence"/>
</dbReference>
<dbReference type="FunFam" id="3.40.50.300:FF:000366">
    <property type="entry name" value="GTPase, IMAP family member 2"/>
    <property type="match status" value="1"/>
</dbReference>
<gene>
    <name evidence="5" type="ORF">MEDL_67054</name>
</gene>
<dbReference type="AlphaFoldDB" id="A0A8S3VP14"/>
<reference evidence="5" key="1">
    <citation type="submission" date="2021-03" db="EMBL/GenBank/DDBJ databases">
        <authorList>
            <person name="Bekaert M."/>
        </authorList>
    </citation>
    <scope>NUCLEOTIDE SEQUENCE</scope>
</reference>
<evidence type="ECO:0000259" key="4">
    <source>
        <dbReference type="PROSITE" id="PS51720"/>
    </source>
</evidence>
<dbReference type="Pfam" id="PF04548">
    <property type="entry name" value="AIG1"/>
    <property type="match status" value="2"/>
</dbReference>
<keyword evidence="6" id="KW-1185">Reference proteome</keyword>
<accession>A0A8S3VP14</accession>
<dbReference type="PROSITE" id="PS51720">
    <property type="entry name" value="G_AIG1"/>
    <property type="match status" value="1"/>
</dbReference>
<dbReference type="PANTHER" id="PTHR10903">
    <property type="entry name" value="GTPASE, IMAP FAMILY MEMBER-RELATED"/>
    <property type="match status" value="1"/>
</dbReference>
<dbReference type="SUPFAM" id="SSF52540">
    <property type="entry name" value="P-loop containing nucleoside triphosphate hydrolases"/>
    <property type="match status" value="2"/>
</dbReference>
<comment type="similarity">
    <text evidence="1">Belongs to the TRAFAC class TrmE-Era-EngA-EngB-Septin-like GTPase superfamily. AIG1/Toc34/Toc159-like paraseptin GTPase family. IAN subfamily.</text>
</comment>
<sequence>MYKQDELDESCLFHYRENYIMDNPDELRIIVLGKTGAGKSKTGNSILGRDAFRYGDHGDASRTEKYIMDNPDELRIIILGKTGAGKSKTGNSILGRDAFRFGDHGSSVTSICQKETSGRFGKKIDVVDTPGVFDTNQDNETIQREVKRSIILSSPGPHAILLCIRVARFNKEDINTLEHFVRYFGKEMLKYVVVIFTHLDQLLDDYIDQNENQTKTNFISSLPEYPKNFLRMCGNRYLFFNNRRRGIENDNQIKELLMTVSSVQQQNGNTCYTNSDYKKVELMLQERMEEENQDRDVVQNSEEFYLKVMEVIGVIGKIALKFVEIMLELDG</sequence>
<organism evidence="5 6">
    <name type="scientific">Mytilus edulis</name>
    <name type="common">Blue mussel</name>
    <dbReference type="NCBI Taxonomy" id="6550"/>
    <lineage>
        <taxon>Eukaryota</taxon>
        <taxon>Metazoa</taxon>
        <taxon>Spiralia</taxon>
        <taxon>Lophotrochozoa</taxon>
        <taxon>Mollusca</taxon>
        <taxon>Bivalvia</taxon>
        <taxon>Autobranchia</taxon>
        <taxon>Pteriomorphia</taxon>
        <taxon>Mytilida</taxon>
        <taxon>Mytiloidea</taxon>
        <taxon>Mytilidae</taxon>
        <taxon>Mytilinae</taxon>
        <taxon>Mytilus</taxon>
    </lineage>
</organism>